<reference evidence="4 5" key="1">
    <citation type="submission" date="2020-03" db="EMBL/GenBank/DDBJ databases">
        <title>Genomic Encyclopedia of Type Strains, Phase IV (KMG-IV): sequencing the most valuable type-strain genomes for metagenomic binning, comparative biology and taxonomic classification.</title>
        <authorList>
            <person name="Goeker M."/>
        </authorList>
    </citation>
    <scope>NUCLEOTIDE SEQUENCE [LARGE SCALE GENOMIC DNA]</scope>
    <source>
        <strain evidence="4 5">DSM 16846</strain>
    </source>
</reference>
<feature type="domain" description="SPOR" evidence="3">
    <location>
        <begin position="408"/>
        <end position="488"/>
    </location>
</feature>
<dbReference type="SUPFAM" id="SSF110997">
    <property type="entry name" value="Sporulation related repeat"/>
    <property type="match status" value="1"/>
</dbReference>
<evidence type="ECO:0000313" key="5">
    <source>
        <dbReference type="Proteomes" id="UP000558192"/>
    </source>
</evidence>
<dbReference type="RefSeq" id="WP_168068039.1">
    <property type="nucleotide sequence ID" value="NZ_JAATJC010000001.1"/>
</dbReference>
<dbReference type="AlphaFoldDB" id="A0A7X6BGQ6"/>
<dbReference type="Pfam" id="PF05036">
    <property type="entry name" value="SPOR"/>
    <property type="match status" value="1"/>
</dbReference>
<sequence length="500" mass="52053">MTHKALWLAAVLLPQAAAAQYIGGRPPEPPAAPLAGTLETPEAALARNVRLIAINPRNYDAQLAAGRAALRLGDPQAAIGFFGRAEEINAAHWAPKAGQGSAMAQMGEPQAALGLFEQAQSLGATQVLIALDRGLAFDLLGMQAQAQSDYRVVLIGPDGAEARRRLALSLAISGRKAEALAALDPLLAQRDAGARRARAFILALGGDVEAARQAIAAMLPGSSQGFDPFLRRLPTLGPGQKAAAVHLGIMPAEGAALAAAIAADPPAPVAAPPVRRVEARPVRAAAVVPKPAPVKVADATPPTTRSDGDRLASIESTLTKLPTPPPAPKPIVERPSRRTPAAEFSLASRPASDEPTRKPVKAATKTEPNSIKLAAKDSKTGKAAGDAKAKDAKSRGKAAEEAKPVKAAASASRIYVQLAGGANADRMGREYERIRKTKASLFRSRAPLVSDVKGWSRLVVGPFKDADEAQEFVNDLHAAKLEGFVWTAPGGLKLEKLALK</sequence>
<dbReference type="EMBL" id="JAATJC010000001">
    <property type="protein sequence ID" value="NJC05331.1"/>
    <property type="molecule type" value="Genomic_DNA"/>
</dbReference>
<organism evidence="4 5">
    <name type="scientific">Sphingomonas kaistensis</name>
    <dbReference type="NCBI Taxonomy" id="298708"/>
    <lineage>
        <taxon>Bacteria</taxon>
        <taxon>Pseudomonadati</taxon>
        <taxon>Pseudomonadota</taxon>
        <taxon>Alphaproteobacteria</taxon>
        <taxon>Sphingomonadales</taxon>
        <taxon>Sphingomonadaceae</taxon>
        <taxon>Sphingomonas</taxon>
    </lineage>
</organism>
<evidence type="ECO:0000259" key="3">
    <source>
        <dbReference type="PROSITE" id="PS51724"/>
    </source>
</evidence>
<evidence type="ECO:0000256" key="2">
    <source>
        <dbReference type="SAM" id="SignalP"/>
    </source>
</evidence>
<dbReference type="PROSITE" id="PS51724">
    <property type="entry name" value="SPOR"/>
    <property type="match status" value="1"/>
</dbReference>
<dbReference type="Gene3D" id="3.30.70.1070">
    <property type="entry name" value="Sporulation related repeat"/>
    <property type="match status" value="1"/>
</dbReference>
<protein>
    <submittedName>
        <fullName evidence="4">Flp pilus assembly protein TadD</fullName>
    </submittedName>
</protein>
<feature type="region of interest" description="Disordered" evidence="1">
    <location>
        <begin position="315"/>
        <end position="404"/>
    </location>
</feature>
<evidence type="ECO:0000256" key="1">
    <source>
        <dbReference type="SAM" id="MobiDB-lite"/>
    </source>
</evidence>
<dbReference type="InterPro" id="IPR011990">
    <property type="entry name" value="TPR-like_helical_dom_sf"/>
</dbReference>
<accession>A0A7X6BGQ6</accession>
<proteinExistence type="predicted"/>
<feature type="chain" id="PRO_5030760311" evidence="2">
    <location>
        <begin position="20"/>
        <end position="500"/>
    </location>
</feature>
<keyword evidence="5" id="KW-1185">Reference proteome</keyword>
<name>A0A7X6BGQ6_9SPHN</name>
<keyword evidence="2" id="KW-0732">Signal</keyword>
<dbReference type="GO" id="GO:0042834">
    <property type="term" value="F:peptidoglycan binding"/>
    <property type="evidence" value="ECO:0007669"/>
    <property type="project" value="InterPro"/>
</dbReference>
<feature type="compositionally biased region" description="Basic and acidic residues" evidence="1">
    <location>
        <begin position="374"/>
        <end position="404"/>
    </location>
</feature>
<dbReference type="SUPFAM" id="SSF48452">
    <property type="entry name" value="TPR-like"/>
    <property type="match status" value="1"/>
</dbReference>
<evidence type="ECO:0000313" key="4">
    <source>
        <dbReference type="EMBL" id="NJC05331.1"/>
    </source>
</evidence>
<comment type="caution">
    <text evidence="4">The sequence shown here is derived from an EMBL/GenBank/DDBJ whole genome shotgun (WGS) entry which is preliminary data.</text>
</comment>
<dbReference type="Gene3D" id="1.25.40.10">
    <property type="entry name" value="Tetratricopeptide repeat domain"/>
    <property type="match status" value="2"/>
</dbReference>
<feature type="signal peptide" evidence="2">
    <location>
        <begin position="1"/>
        <end position="19"/>
    </location>
</feature>
<dbReference type="InterPro" id="IPR036680">
    <property type="entry name" value="SPOR-like_sf"/>
</dbReference>
<gene>
    <name evidence="4" type="ORF">GGQ97_001124</name>
</gene>
<dbReference type="Proteomes" id="UP000558192">
    <property type="component" value="Unassembled WGS sequence"/>
</dbReference>
<dbReference type="InterPro" id="IPR007730">
    <property type="entry name" value="SPOR-like_dom"/>
</dbReference>